<keyword evidence="4" id="KW-1185">Reference proteome</keyword>
<proteinExistence type="predicted"/>
<gene>
    <name evidence="3" type="ORF">THIOM_001814</name>
</gene>
<sequence length="211" mass="23074">MNIFKSHPIGLITLGLMLLMVVLSSCTSQEERIMQYKNQAISQAWEQERKLVKLGHSGTRQWSEIEKLELLETSKVTGYEGRYINKYVEDNIQLATDSNNIFFAKVGESYPPNAALKSAALRSYLIQYEKNKYLLWAGTLATIIVLIAAFQNQRDIITYPAIIGAALGAIKLGIVSSGSIMAIIGGLVSGLIVGTMAGLFLFLIVLSVGVG</sequence>
<organism evidence="3 4">
    <name type="scientific">Candidatus Thiomargarita nelsonii</name>
    <dbReference type="NCBI Taxonomy" id="1003181"/>
    <lineage>
        <taxon>Bacteria</taxon>
        <taxon>Pseudomonadati</taxon>
        <taxon>Pseudomonadota</taxon>
        <taxon>Gammaproteobacteria</taxon>
        <taxon>Thiotrichales</taxon>
        <taxon>Thiotrichaceae</taxon>
        <taxon>Thiomargarita</taxon>
    </lineage>
</organism>
<evidence type="ECO:0000256" key="1">
    <source>
        <dbReference type="SAM" id="Phobius"/>
    </source>
</evidence>
<comment type="caution">
    <text evidence="3">The sequence shown here is derived from an EMBL/GenBank/DDBJ whole genome shotgun (WGS) entry which is preliminary data.</text>
</comment>
<protein>
    <recommendedName>
        <fullName evidence="2">Tox-GHH domain-containing protein</fullName>
    </recommendedName>
</protein>
<name>A0A176S365_9GAMM</name>
<feature type="domain" description="Tox-GHH" evidence="2">
    <location>
        <begin position="33"/>
        <end position="105"/>
    </location>
</feature>
<dbReference type="PROSITE" id="PS51257">
    <property type="entry name" value="PROKAR_LIPOPROTEIN"/>
    <property type="match status" value="1"/>
</dbReference>
<keyword evidence="1" id="KW-1133">Transmembrane helix</keyword>
<evidence type="ECO:0000313" key="3">
    <source>
        <dbReference type="EMBL" id="OAD22384.1"/>
    </source>
</evidence>
<dbReference type="InterPro" id="IPR028916">
    <property type="entry name" value="Tox-GHH_dom"/>
</dbReference>
<feature type="transmembrane region" description="Helical" evidence="1">
    <location>
        <begin position="133"/>
        <end position="150"/>
    </location>
</feature>
<dbReference type="EMBL" id="LUTY01000980">
    <property type="protein sequence ID" value="OAD22384.1"/>
    <property type="molecule type" value="Genomic_DNA"/>
</dbReference>
<dbReference type="Pfam" id="PF15636">
    <property type="entry name" value="Tox-GHH"/>
    <property type="match status" value="1"/>
</dbReference>
<feature type="transmembrane region" description="Helical" evidence="1">
    <location>
        <begin position="157"/>
        <end position="174"/>
    </location>
</feature>
<reference evidence="3 4" key="1">
    <citation type="submission" date="2016-05" db="EMBL/GenBank/DDBJ databases">
        <title>Single-cell genome of chain-forming Candidatus Thiomargarita nelsonii and comparison to other large sulfur-oxidizing bacteria.</title>
        <authorList>
            <person name="Winkel M."/>
            <person name="Salman V."/>
            <person name="Woyke T."/>
            <person name="Schulz-Vogt H."/>
            <person name="Richter M."/>
            <person name="Flood B."/>
            <person name="Bailey J."/>
            <person name="Amann R."/>
            <person name="Mussmann M."/>
        </authorList>
    </citation>
    <scope>NUCLEOTIDE SEQUENCE [LARGE SCALE GENOMIC DNA]</scope>
    <source>
        <strain evidence="3 4">THI036</strain>
    </source>
</reference>
<dbReference type="AlphaFoldDB" id="A0A176S365"/>
<keyword evidence="1" id="KW-0472">Membrane</keyword>
<evidence type="ECO:0000313" key="4">
    <source>
        <dbReference type="Proteomes" id="UP000076962"/>
    </source>
</evidence>
<feature type="transmembrane region" description="Helical" evidence="1">
    <location>
        <begin position="180"/>
        <end position="206"/>
    </location>
</feature>
<accession>A0A176S365</accession>
<evidence type="ECO:0000259" key="2">
    <source>
        <dbReference type="Pfam" id="PF15636"/>
    </source>
</evidence>
<keyword evidence="1" id="KW-0812">Transmembrane</keyword>
<dbReference type="Proteomes" id="UP000076962">
    <property type="component" value="Unassembled WGS sequence"/>
</dbReference>